<dbReference type="AlphaFoldDB" id="A0AA39VRC9"/>
<reference evidence="1" key="2">
    <citation type="submission" date="2023-06" db="EMBL/GenBank/DDBJ databases">
        <authorList>
            <person name="Swenson N.G."/>
            <person name="Wegrzyn J.L."/>
            <person name="Mcevoy S.L."/>
        </authorList>
    </citation>
    <scope>NUCLEOTIDE SEQUENCE</scope>
    <source>
        <strain evidence="1">NS2018</strain>
        <tissue evidence="1">Leaf</tissue>
    </source>
</reference>
<comment type="caution">
    <text evidence="1">The sequence shown here is derived from an EMBL/GenBank/DDBJ whole genome shotgun (WGS) entry which is preliminary data.</text>
</comment>
<evidence type="ECO:0000313" key="2">
    <source>
        <dbReference type="Proteomes" id="UP001168877"/>
    </source>
</evidence>
<dbReference type="Proteomes" id="UP001168877">
    <property type="component" value="Unassembled WGS sequence"/>
</dbReference>
<proteinExistence type="predicted"/>
<dbReference type="EMBL" id="JAUESC010000004">
    <property type="protein sequence ID" value="KAK0595644.1"/>
    <property type="molecule type" value="Genomic_DNA"/>
</dbReference>
<evidence type="ECO:0000313" key="1">
    <source>
        <dbReference type="EMBL" id="KAK0595644.1"/>
    </source>
</evidence>
<gene>
    <name evidence="1" type="ORF">LWI29_008615</name>
</gene>
<sequence>MASVVNSPEARYLLGSDFSLCCVRRAQGDLIGLAVGSLSSRASLRRASWDRLELANLSALDCVSAFMGDLGASSLELALRSLSSRFWAVW</sequence>
<accession>A0AA39VRC9</accession>
<keyword evidence="2" id="KW-1185">Reference proteome</keyword>
<reference evidence="1" key="1">
    <citation type="journal article" date="2022" name="Plant J.">
        <title>Strategies of tolerance reflected in two North American maple genomes.</title>
        <authorList>
            <person name="McEvoy S.L."/>
            <person name="Sezen U.U."/>
            <person name="Trouern-Trend A."/>
            <person name="McMahon S.M."/>
            <person name="Schaberg P.G."/>
            <person name="Yang J."/>
            <person name="Wegrzyn J.L."/>
            <person name="Swenson N.G."/>
        </authorList>
    </citation>
    <scope>NUCLEOTIDE SEQUENCE</scope>
    <source>
        <strain evidence="1">NS2018</strain>
    </source>
</reference>
<organism evidence="1 2">
    <name type="scientific">Acer saccharum</name>
    <name type="common">Sugar maple</name>
    <dbReference type="NCBI Taxonomy" id="4024"/>
    <lineage>
        <taxon>Eukaryota</taxon>
        <taxon>Viridiplantae</taxon>
        <taxon>Streptophyta</taxon>
        <taxon>Embryophyta</taxon>
        <taxon>Tracheophyta</taxon>
        <taxon>Spermatophyta</taxon>
        <taxon>Magnoliopsida</taxon>
        <taxon>eudicotyledons</taxon>
        <taxon>Gunneridae</taxon>
        <taxon>Pentapetalae</taxon>
        <taxon>rosids</taxon>
        <taxon>malvids</taxon>
        <taxon>Sapindales</taxon>
        <taxon>Sapindaceae</taxon>
        <taxon>Hippocastanoideae</taxon>
        <taxon>Acereae</taxon>
        <taxon>Acer</taxon>
    </lineage>
</organism>
<protein>
    <submittedName>
        <fullName evidence="1">Uncharacterized protein</fullName>
    </submittedName>
</protein>
<name>A0AA39VRC9_ACESA</name>